<comment type="caution">
    <text evidence="2">The sequence shown here is derived from an EMBL/GenBank/DDBJ whole genome shotgun (WGS) entry which is preliminary data.</text>
</comment>
<feature type="compositionally biased region" description="Polar residues" evidence="1">
    <location>
        <begin position="114"/>
        <end position="123"/>
    </location>
</feature>
<feature type="region of interest" description="Disordered" evidence="1">
    <location>
        <begin position="110"/>
        <end position="161"/>
    </location>
</feature>
<gene>
    <name evidence="2" type="ORF">B5V51_9302</name>
</gene>
<evidence type="ECO:0000313" key="2">
    <source>
        <dbReference type="EMBL" id="PCG80312.1"/>
    </source>
</evidence>
<organism evidence="2">
    <name type="scientific">Heliothis virescens</name>
    <name type="common">Tobacco budworm moth</name>
    <dbReference type="NCBI Taxonomy" id="7102"/>
    <lineage>
        <taxon>Eukaryota</taxon>
        <taxon>Metazoa</taxon>
        <taxon>Ecdysozoa</taxon>
        <taxon>Arthropoda</taxon>
        <taxon>Hexapoda</taxon>
        <taxon>Insecta</taxon>
        <taxon>Pterygota</taxon>
        <taxon>Neoptera</taxon>
        <taxon>Endopterygota</taxon>
        <taxon>Lepidoptera</taxon>
        <taxon>Glossata</taxon>
        <taxon>Ditrysia</taxon>
        <taxon>Noctuoidea</taxon>
        <taxon>Noctuidae</taxon>
        <taxon>Heliothinae</taxon>
        <taxon>Heliothis</taxon>
    </lineage>
</organism>
<evidence type="ECO:0000256" key="1">
    <source>
        <dbReference type="SAM" id="MobiDB-lite"/>
    </source>
</evidence>
<name>A0A2A4K9H6_HELVI</name>
<dbReference type="STRING" id="7102.A0A2A4K9H6"/>
<feature type="region of interest" description="Disordered" evidence="1">
    <location>
        <begin position="685"/>
        <end position="717"/>
    </location>
</feature>
<feature type="region of interest" description="Disordered" evidence="1">
    <location>
        <begin position="210"/>
        <end position="234"/>
    </location>
</feature>
<protein>
    <submittedName>
        <fullName evidence="2">Uncharacterized protein</fullName>
    </submittedName>
</protein>
<feature type="compositionally biased region" description="Polar residues" evidence="1">
    <location>
        <begin position="134"/>
        <end position="155"/>
    </location>
</feature>
<dbReference type="EMBL" id="NWSH01000043">
    <property type="protein sequence ID" value="PCG80312.1"/>
    <property type="molecule type" value="Genomic_DNA"/>
</dbReference>
<feature type="compositionally biased region" description="Gly residues" evidence="1">
    <location>
        <begin position="212"/>
        <end position="223"/>
    </location>
</feature>
<feature type="region of interest" description="Disordered" evidence="1">
    <location>
        <begin position="629"/>
        <end position="649"/>
    </location>
</feature>
<sequence length="752" mass="80683">MGKLFSNSNQPNQNGYQNVPMVSPAHDGCMGGCCHGHSCGHGWHSCNTPSSGEPSSGHRPCMGGFCNPPKLYADTYNYLNHNLMQPVVKEVYDDLKSITPENTVMNSPAGAQMGLSQGNNLSPASGAMGGQMGNFAQNQMPGGAMGNQNAMSSHGPNVRFGNPNMDNPNSPVPMGNQNNQQQMGQMAQPMAPMGMGPNIVNMMMGDKSGGFQNQGGPQGGAGGNNALPSNMHGDVSQGQYNADMTGNHPGQYNMGMNNMVQENPGAPMQNPTTQYMSQPNMYTGANANMQGNSYNANMQGNSYNANMQGNSYNANMGQMNPGAQQMRGMNANPVQPQMNTRNPYGQHSAGMAKFNEMFPGVMQGGDLGFDPMAIAIQMNPANQQKAAMDTMQKMMMSKGEGLNRANASLLQPVVNATNAAMANMVQPSSQPPTNQVLSQQNMVPASMQQQIPGTNPATAPVQNNQMPQQQVYTAMTGQYQQPRQQMVDPNTGAVTNGTLPTVYEGSVEPNVSQEGSPPQATQQMIKEPIFPADTSRNFPPSHMNLKPEKYYQYNTLGQPVEMISADGYRTTVPDLPQTLSPQVSSRSDPGRYSNVKATVSKTALMGNRPVGRTPSRSQLQQIYNQYKGSQSYTQQNIRPPDNNGVSYSEGHLNVSQANAIRQAPVERVSGDTVANNASNNAAYKMEPKHGQVGDVPVANKPPAEAEKSPVNNSKIRNGLQDMKYTSYASSAAWSFHGAAPAPGNTLYRYRRT</sequence>
<dbReference type="AlphaFoldDB" id="A0A2A4K9H6"/>
<accession>A0A2A4K9H6</accession>
<reference evidence="2" key="1">
    <citation type="submission" date="2017-09" db="EMBL/GenBank/DDBJ databases">
        <title>Contemporary evolution of a Lepidopteran species, Heliothis virescens, in response to modern agricultural practices.</title>
        <authorList>
            <person name="Fritz M.L."/>
            <person name="Deyonke A.M."/>
            <person name="Papanicolaou A."/>
            <person name="Micinski S."/>
            <person name="Westbrook J."/>
            <person name="Gould F."/>
        </authorList>
    </citation>
    <scope>NUCLEOTIDE SEQUENCE [LARGE SCALE GENOMIC DNA]</scope>
    <source>
        <strain evidence="2">HvINT-</strain>
        <tissue evidence="2">Whole body</tissue>
    </source>
</reference>
<proteinExistence type="predicted"/>